<dbReference type="GO" id="GO:0005524">
    <property type="term" value="F:ATP binding"/>
    <property type="evidence" value="ECO:0007669"/>
    <property type="project" value="InterPro"/>
</dbReference>
<dbReference type="GO" id="GO:0004672">
    <property type="term" value="F:protein kinase activity"/>
    <property type="evidence" value="ECO:0007669"/>
    <property type="project" value="InterPro"/>
</dbReference>
<proteinExistence type="predicted"/>
<evidence type="ECO:0000313" key="4">
    <source>
        <dbReference type="Proteomes" id="UP000758155"/>
    </source>
</evidence>
<dbReference type="PROSITE" id="PS00108">
    <property type="entry name" value="PROTEIN_KINASE_ST"/>
    <property type="match status" value="1"/>
</dbReference>
<feature type="region of interest" description="Disordered" evidence="1">
    <location>
        <begin position="353"/>
        <end position="379"/>
    </location>
</feature>
<evidence type="ECO:0000313" key="3">
    <source>
        <dbReference type="EMBL" id="KAF3037232.1"/>
    </source>
</evidence>
<comment type="caution">
    <text evidence="3">The sequence shown here is derived from an EMBL/GenBank/DDBJ whole genome shotgun (WGS) entry which is preliminary data.</text>
</comment>
<organism evidence="3 4">
    <name type="scientific">Didymella heteroderae</name>
    <dbReference type="NCBI Taxonomy" id="1769908"/>
    <lineage>
        <taxon>Eukaryota</taxon>
        <taxon>Fungi</taxon>
        <taxon>Dikarya</taxon>
        <taxon>Ascomycota</taxon>
        <taxon>Pezizomycotina</taxon>
        <taxon>Dothideomycetes</taxon>
        <taxon>Pleosporomycetidae</taxon>
        <taxon>Pleosporales</taxon>
        <taxon>Pleosporineae</taxon>
        <taxon>Didymellaceae</taxon>
        <taxon>Didymella</taxon>
    </lineage>
</organism>
<accession>A0A9P4WNH1</accession>
<name>A0A9P4WNH1_9PLEO</name>
<dbReference type="SUPFAM" id="SSF56112">
    <property type="entry name" value="Protein kinase-like (PK-like)"/>
    <property type="match status" value="1"/>
</dbReference>
<evidence type="ECO:0000259" key="2">
    <source>
        <dbReference type="PROSITE" id="PS50011"/>
    </source>
</evidence>
<dbReference type="InterPro" id="IPR008271">
    <property type="entry name" value="Ser/Thr_kinase_AS"/>
</dbReference>
<dbReference type="OrthoDB" id="5986190at2759"/>
<feature type="region of interest" description="Disordered" evidence="1">
    <location>
        <begin position="313"/>
        <end position="332"/>
    </location>
</feature>
<dbReference type="Gene3D" id="1.10.510.10">
    <property type="entry name" value="Transferase(Phosphotransferase) domain 1"/>
    <property type="match status" value="1"/>
</dbReference>
<dbReference type="EMBL" id="SWKV01000044">
    <property type="protein sequence ID" value="KAF3037232.1"/>
    <property type="molecule type" value="Genomic_DNA"/>
</dbReference>
<feature type="compositionally biased region" description="Low complexity" evidence="1">
    <location>
        <begin position="365"/>
        <end position="374"/>
    </location>
</feature>
<dbReference type="AlphaFoldDB" id="A0A9P4WNH1"/>
<gene>
    <name evidence="3" type="ORF">E8E12_005602</name>
</gene>
<sequence>MADETPTGGEMDGPTRRSLTRAQIRASLHSNVVRKSDKYPHASQKRSDHYICFEAIKDAWKAPKAVHHVLFPAILSPSLEARIRKELLIYLSILVYIQADDFLNNFKRNFLNREGDLVRSDRHLPLVEDDVPDFNVVDNDVLRFSFFQEQYLFSPVVIKESSRPAEVGHLERLPFESETEETLPGAFGTVTKIFLLEGKDLEGKQVYDFDEEFPVLQNVKFIEGVYTQMAKITEALEWLHKGIKTGGPDEKLVYFAHMDLKPNNILIDDVGDEEPSTVGKWVLTDFGISARKENDEPVSDDFVSIGDVSRRLQSLTINTDPPRGRGSYQPPEVDLWHAGQMDLASVLPDIRISESSSSDDRRSSRQQSQSQSSSGVYTIDSSIRRQGPLVCGTTKEVIDPTIARITDVSPGRIKTMCLSPRGDFAVTIKPEISTAETQHTIEETPYEARILFSANTDISETLIHCAFSDDGHVLYAWSSSNRSDRNKCLRAWSSEQFAGRAPAPAVKKYYIGLKAGDSTASIVPYKGDRNYGFVVKLQGDEFFCSTLAEPMTLCSISSVEVNTDITECMHGADSLLVARYGRTVKGFKVSKCINIYERAIKGDTIHCFEENESRNHIQISTNKDGISAMKEFDLGNGNSIIVLFREDGLLIFAPIGSLRK</sequence>
<keyword evidence="4" id="KW-1185">Reference proteome</keyword>
<protein>
    <recommendedName>
        <fullName evidence="2">Protein kinase domain-containing protein</fullName>
    </recommendedName>
</protein>
<reference evidence="3" key="1">
    <citation type="submission" date="2019-04" db="EMBL/GenBank/DDBJ databases">
        <title>Sequencing of skin fungus with MAO and IRED activity.</title>
        <authorList>
            <person name="Marsaioli A.J."/>
            <person name="Bonatto J.M.C."/>
            <person name="Reis Junior O."/>
        </authorList>
    </citation>
    <scope>NUCLEOTIDE SEQUENCE</scope>
    <source>
        <strain evidence="3">28M1</strain>
    </source>
</reference>
<dbReference type="InterPro" id="IPR011009">
    <property type="entry name" value="Kinase-like_dom_sf"/>
</dbReference>
<feature type="domain" description="Protein kinase" evidence="2">
    <location>
        <begin position="91"/>
        <end position="402"/>
    </location>
</feature>
<dbReference type="InterPro" id="IPR000719">
    <property type="entry name" value="Prot_kinase_dom"/>
</dbReference>
<dbReference type="PROSITE" id="PS50011">
    <property type="entry name" value="PROTEIN_KINASE_DOM"/>
    <property type="match status" value="1"/>
</dbReference>
<dbReference type="Proteomes" id="UP000758155">
    <property type="component" value="Unassembled WGS sequence"/>
</dbReference>
<evidence type="ECO:0000256" key="1">
    <source>
        <dbReference type="SAM" id="MobiDB-lite"/>
    </source>
</evidence>